<feature type="region of interest" description="Disordered" evidence="6">
    <location>
        <begin position="127"/>
        <end position="162"/>
    </location>
</feature>
<comment type="similarity">
    <text evidence="2">Belongs to the glycosyltransferase 47 family.</text>
</comment>
<dbReference type="GO" id="GO:0000139">
    <property type="term" value="C:Golgi membrane"/>
    <property type="evidence" value="ECO:0007669"/>
    <property type="project" value="UniProtKB-SubCell"/>
</dbReference>
<dbReference type="GO" id="GO:0016757">
    <property type="term" value="F:glycosyltransferase activity"/>
    <property type="evidence" value="ECO:0007669"/>
    <property type="project" value="UniProtKB-KW"/>
</dbReference>
<keyword evidence="3" id="KW-0328">Glycosyltransferase</keyword>
<evidence type="ECO:0000256" key="1">
    <source>
        <dbReference type="ARBA" id="ARBA00004323"/>
    </source>
</evidence>
<comment type="caution">
    <text evidence="9">The sequence shown here is derived from an EMBL/GenBank/DDBJ whole genome shotgun (WGS) entry which is preliminary data.</text>
</comment>
<evidence type="ECO:0000256" key="4">
    <source>
        <dbReference type="ARBA" id="ARBA00022968"/>
    </source>
</evidence>
<evidence type="ECO:0000256" key="2">
    <source>
        <dbReference type="ARBA" id="ARBA00010271"/>
    </source>
</evidence>
<dbReference type="Pfam" id="PF03016">
    <property type="entry name" value="Exostosin_GT47"/>
    <property type="match status" value="1"/>
</dbReference>
<dbReference type="PANTHER" id="PTHR11062">
    <property type="entry name" value="EXOSTOSIN HEPARAN SULFATE GLYCOSYLTRANSFERASE -RELATED"/>
    <property type="match status" value="1"/>
</dbReference>
<keyword evidence="7" id="KW-0812">Transmembrane</keyword>
<dbReference type="InterPro" id="IPR040911">
    <property type="entry name" value="Exostosin_GT47"/>
</dbReference>
<feature type="domain" description="Exostosin GT47" evidence="8">
    <location>
        <begin position="288"/>
        <end position="569"/>
    </location>
</feature>
<protein>
    <recommendedName>
        <fullName evidence="8">Exostosin GT47 domain-containing protein</fullName>
    </recommendedName>
</protein>
<feature type="region of interest" description="Disordered" evidence="6">
    <location>
        <begin position="179"/>
        <end position="211"/>
    </location>
</feature>
<keyword evidence="5" id="KW-0333">Golgi apparatus</keyword>
<organism evidence="9 10">
    <name type="scientific">Stephania cephalantha</name>
    <dbReference type="NCBI Taxonomy" id="152367"/>
    <lineage>
        <taxon>Eukaryota</taxon>
        <taxon>Viridiplantae</taxon>
        <taxon>Streptophyta</taxon>
        <taxon>Embryophyta</taxon>
        <taxon>Tracheophyta</taxon>
        <taxon>Spermatophyta</taxon>
        <taxon>Magnoliopsida</taxon>
        <taxon>Ranunculales</taxon>
        <taxon>Menispermaceae</taxon>
        <taxon>Menispermoideae</taxon>
        <taxon>Cissampelideae</taxon>
        <taxon>Stephania</taxon>
    </lineage>
</organism>
<keyword evidence="3" id="KW-0808">Transferase</keyword>
<keyword evidence="7" id="KW-0472">Membrane</keyword>
<evidence type="ECO:0000313" key="9">
    <source>
        <dbReference type="EMBL" id="KAK9101206.1"/>
    </source>
</evidence>
<gene>
    <name evidence="9" type="ORF">Scep_024636</name>
</gene>
<accession>A0AAP0HYF9</accession>
<proteinExistence type="inferred from homology"/>
<evidence type="ECO:0000313" key="10">
    <source>
        <dbReference type="Proteomes" id="UP001419268"/>
    </source>
</evidence>
<evidence type="ECO:0000256" key="3">
    <source>
        <dbReference type="ARBA" id="ARBA00022676"/>
    </source>
</evidence>
<dbReference type="Proteomes" id="UP001419268">
    <property type="component" value="Unassembled WGS sequence"/>
</dbReference>
<name>A0AAP0HYF9_9MAGN</name>
<keyword evidence="7" id="KW-1133">Transmembrane helix</keyword>
<comment type="subcellular location">
    <subcellularLocation>
        <location evidence="1">Golgi apparatus membrane</location>
        <topology evidence="1">Single-pass type II membrane protein</topology>
    </subcellularLocation>
</comment>
<dbReference type="InterPro" id="IPR004263">
    <property type="entry name" value="Exostosin"/>
</dbReference>
<feature type="transmembrane region" description="Helical" evidence="7">
    <location>
        <begin position="20"/>
        <end position="40"/>
    </location>
</feature>
<keyword evidence="10" id="KW-1185">Reference proteome</keyword>
<sequence>MATHLSKLTNMSFMGTRKFIILMGVTAIMFLVIETSMLPYKSKSAPLFPHDGRSSRGKITFNTEASRGHVKISGNFFHGLKYSSPAEGMVKHSKSLNREENVNYTSKAIAQLRVLKTDFASEMHNGSALEVNENRSPRGGSSYKKSINKDIGEPGRSPMLVKGRETAPDFSLARKKATDAMSKHDNPARLQGVLGTSNTLPNHPVRRKMRCNMPPKTVMPFIEMNHLLRRRQASYPSAKPRWSSARDQELLSAKLQILNAPSILNARDLYGPLFRNVSMFKRSYELMERMLKVYVYKEGEKPIFHLPILKGIYASEGWFMKLMEGNRNFVVKDPRKAHLFYMPFSTRMLEHALYVPHSHNRTNLARYLKDYSNMIAAKYPFWNRTHGADHFFVACHDWAPYETRHHMERCIKSLCNADVTAGFKIGKDVSLPETYVRSARNPQRDIGGKSHSERRILAFFAGNMHGYLRPVLLSHWENKDPEMKILGPMPLGVESKMSYMNYMKSSKYCICAKGYEVNSPRVVEAIFYECVPVIISDNFVPPFFEVLNWEAFSVIVAEKDIPLLKDILLSIPHEKYVEMQLRVKKVRQHFVWHSKPVKYDLFHMTLHSIWYNRVLMMKSR</sequence>
<dbReference type="AlphaFoldDB" id="A0AAP0HYF9"/>
<dbReference type="EMBL" id="JBBNAG010000010">
    <property type="protein sequence ID" value="KAK9101206.1"/>
    <property type="molecule type" value="Genomic_DNA"/>
</dbReference>
<reference evidence="9 10" key="1">
    <citation type="submission" date="2024-01" db="EMBL/GenBank/DDBJ databases">
        <title>Genome assemblies of Stephania.</title>
        <authorList>
            <person name="Yang L."/>
        </authorList>
    </citation>
    <scope>NUCLEOTIDE SEQUENCE [LARGE SCALE GENOMIC DNA]</scope>
    <source>
        <strain evidence="9">JXDWG</strain>
        <tissue evidence="9">Leaf</tissue>
    </source>
</reference>
<keyword evidence="4" id="KW-0735">Signal-anchor</keyword>
<evidence type="ECO:0000256" key="6">
    <source>
        <dbReference type="SAM" id="MobiDB-lite"/>
    </source>
</evidence>
<evidence type="ECO:0000256" key="7">
    <source>
        <dbReference type="SAM" id="Phobius"/>
    </source>
</evidence>
<evidence type="ECO:0000256" key="5">
    <source>
        <dbReference type="ARBA" id="ARBA00023034"/>
    </source>
</evidence>
<evidence type="ECO:0000259" key="8">
    <source>
        <dbReference type="Pfam" id="PF03016"/>
    </source>
</evidence>
<dbReference type="PANTHER" id="PTHR11062:SF210">
    <property type="entry name" value="EXOSTOSIN FAMILY PROTEIN"/>
    <property type="match status" value="1"/>
</dbReference>